<dbReference type="InterPro" id="IPR008756">
    <property type="entry name" value="Peptidase_M56"/>
</dbReference>
<dbReference type="Gene3D" id="2.170.130.10">
    <property type="entry name" value="TonB-dependent receptor, plug domain"/>
    <property type="match status" value="2"/>
</dbReference>
<dbReference type="Gene3D" id="3.30.1150.10">
    <property type="match status" value="1"/>
</dbReference>
<reference evidence="13 14" key="1">
    <citation type="submission" date="2021-04" db="EMBL/GenBank/DDBJ databases">
        <authorList>
            <person name="Rodrigo-Torres L."/>
            <person name="Arahal R. D."/>
            <person name="Lucena T."/>
        </authorList>
    </citation>
    <scope>NUCLEOTIDE SEQUENCE [LARGE SCALE GENOMIC DNA]</scope>
    <source>
        <strain evidence="13 14">CECT 9623</strain>
    </source>
</reference>
<accession>A0ABM8UWP6</accession>
<feature type="transmembrane region" description="Helical" evidence="11">
    <location>
        <begin position="90"/>
        <end position="109"/>
    </location>
</feature>
<keyword evidence="5" id="KW-0997">Cell inner membrane</keyword>
<evidence type="ECO:0000256" key="1">
    <source>
        <dbReference type="ARBA" id="ARBA00004383"/>
    </source>
</evidence>
<keyword evidence="7" id="KW-0653">Protein transport</keyword>
<keyword evidence="8 11" id="KW-1133">Transmembrane helix</keyword>
<dbReference type="Proteomes" id="UP000679725">
    <property type="component" value="Unassembled WGS sequence"/>
</dbReference>
<proteinExistence type="inferred from homology"/>
<sequence length="580" mass="65040">MDMLLYIGKVNLYWILLFACYRLMLRNHTFFQWNRIYLLGSIAIAFALPFVIYPETAPAIPAIYEVSSAPVAITFEQQEEPLVTWTQAAWFVYIVGLIISLIYLIRHILQLRNFLKSGEVIELEDCTVVMIDSNKIGSFSFLKWIVINRNDYESHFDDILCHEMVHTRQWHSADILFLEIMKVLFWFNPVLLLYKRDLQEVHEFLADSKASNRENYARFLVSYALNAPVASLTNHFFKPSQLKSRIQMIYKNRSPKWLLSTYLAAATLIGATALFVAGCEQREDKQPETAKTGEEKMPDKVFMVVETQPKYPGGETAMFQFLARKIKYPTAAAKANVQGKVFVSYIITESGNVQNVMIEKGIGFGCDEEAVRVVKSMPAWTPGEQNGHKVNVKMTLPINFMLEENTSGRLNLEDTKDNPLYVVDGKEMKKEDVQKNVQSYQIASVNVLKGDQAVASYGNKAKGGVIDITTKPAKPEASNEATVVHISDKTNDQASGTAKVRELNPGGTASVGVRFKGDPSAEKNPPLYIIDGVKQTDGLSTSELDPDKIESISVLKKAGTPDVYGEEGKNGVVLITTKKN</sequence>
<feature type="transmembrane region" description="Helical" evidence="11">
    <location>
        <begin position="6"/>
        <end position="24"/>
    </location>
</feature>
<dbReference type="InterPro" id="IPR012910">
    <property type="entry name" value="Plug_dom"/>
</dbReference>
<dbReference type="InterPro" id="IPR039426">
    <property type="entry name" value="TonB-dep_rcpt-like"/>
</dbReference>
<evidence type="ECO:0000256" key="7">
    <source>
        <dbReference type="ARBA" id="ARBA00022927"/>
    </source>
</evidence>
<evidence type="ECO:0000256" key="3">
    <source>
        <dbReference type="ARBA" id="ARBA00022448"/>
    </source>
</evidence>
<comment type="similarity">
    <text evidence="2">Belongs to the TonB family.</text>
</comment>
<evidence type="ECO:0000256" key="9">
    <source>
        <dbReference type="ARBA" id="ARBA00023136"/>
    </source>
</evidence>
<dbReference type="InterPro" id="IPR051045">
    <property type="entry name" value="TonB-dependent_transducer"/>
</dbReference>
<comment type="similarity">
    <text evidence="10">Belongs to the TonB-dependent receptor family.</text>
</comment>
<keyword evidence="4" id="KW-1003">Cell membrane</keyword>
<dbReference type="PANTHER" id="PTHR33446:SF2">
    <property type="entry name" value="PROTEIN TONB"/>
    <property type="match status" value="1"/>
</dbReference>
<evidence type="ECO:0000256" key="6">
    <source>
        <dbReference type="ARBA" id="ARBA00022692"/>
    </source>
</evidence>
<evidence type="ECO:0000313" key="13">
    <source>
        <dbReference type="EMBL" id="CAG5073181.1"/>
    </source>
</evidence>
<evidence type="ECO:0000256" key="2">
    <source>
        <dbReference type="ARBA" id="ARBA00006555"/>
    </source>
</evidence>
<dbReference type="SUPFAM" id="SSF56935">
    <property type="entry name" value="Porins"/>
    <property type="match status" value="2"/>
</dbReference>
<keyword evidence="6 10" id="KW-0812">Transmembrane</keyword>
<feature type="transmembrane region" description="Helical" evidence="11">
    <location>
        <begin position="257"/>
        <end position="277"/>
    </location>
</feature>
<keyword evidence="3 10" id="KW-0813">Transport</keyword>
<dbReference type="EMBL" id="CAJRAU010000008">
    <property type="protein sequence ID" value="CAG5073181.1"/>
    <property type="molecule type" value="Genomic_DNA"/>
</dbReference>
<evidence type="ECO:0000256" key="11">
    <source>
        <dbReference type="SAM" id="Phobius"/>
    </source>
</evidence>
<dbReference type="CDD" id="cd07341">
    <property type="entry name" value="M56_BlaR1_MecR1_like"/>
    <property type="match status" value="1"/>
</dbReference>
<dbReference type="InterPro" id="IPR037066">
    <property type="entry name" value="Plug_dom_sf"/>
</dbReference>
<keyword evidence="10" id="KW-0998">Cell outer membrane</keyword>
<dbReference type="InterPro" id="IPR037682">
    <property type="entry name" value="TonB_C"/>
</dbReference>
<dbReference type="PROSITE" id="PS52015">
    <property type="entry name" value="TONB_CTD"/>
    <property type="match status" value="1"/>
</dbReference>
<evidence type="ECO:0000259" key="12">
    <source>
        <dbReference type="PROSITE" id="PS52015"/>
    </source>
</evidence>
<dbReference type="RefSeq" id="WP_215235951.1">
    <property type="nucleotide sequence ID" value="NZ_CAJRAU010000008.1"/>
</dbReference>
<comment type="subcellular location">
    <subcellularLocation>
        <location evidence="1">Cell inner membrane</location>
        <topology evidence="1">Single-pass membrane protein</topology>
        <orientation evidence="1">Periplasmic side</orientation>
    </subcellularLocation>
    <subcellularLocation>
        <location evidence="10">Cell outer membrane</location>
        <topology evidence="10">Multi-pass membrane protein</topology>
    </subcellularLocation>
</comment>
<dbReference type="NCBIfam" id="TIGR01352">
    <property type="entry name" value="tonB_Cterm"/>
    <property type="match status" value="1"/>
</dbReference>
<dbReference type="PANTHER" id="PTHR33446">
    <property type="entry name" value="PROTEIN TONB-RELATED"/>
    <property type="match status" value="1"/>
</dbReference>
<keyword evidence="9 10" id="KW-0472">Membrane</keyword>
<dbReference type="Pfam" id="PF03544">
    <property type="entry name" value="TonB_C"/>
    <property type="match status" value="1"/>
</dbReference>
<organism evidence="13 14">
    <name type="scientific">Dyadobacter linearis</name>
    <dbReference type="NCBI Taxonomy" id="2823330"/>
    <lineage>
        <taxon>Bacteria</taxon>
        <taxon>Pseudomonadati</taxon>
        <taxon>Bacteroidota</taxon>
        <taxon>Cytophagia</taxon>
        <taxon>Cytophagales</taxon>
        <taxon>Spirosomataceae</taxon>
        <taxon>Dyadobacter</taxon>
    </lineage>
</organism>
<feature type="transmembrane region" description="Helical" evidence="11">
    <location>
        <begin position="36"/>
        <end position="53"/>
    </location>
</feature>
<dbReference type="InterPro" id="IPR006260">
    <property type="entry name" value="TonB/TolA_C"/>
</dbReference>
<keyword evidence="14" id="KW-1185">Reference proteome</keyword>
<evidence type="ECO:0000313" key="14">
    <source>
        <dbReference type="Proteomes" id="UP000679725"/>
    </source>
</evidence>
<dbReference type="SUPFAM" id="SSF74653">
    <property type="entry name" value="TolA/TonB C-terminal domain"/>
    <property type="match status" value="1"/>
</dbReference>
<comment type="caution">
    <text evidence="13">The sequence shown here is derived from an EMBL/GenBank/DDBJ whole genome shotgun (WGS) entry which is preliminary data.</text>
</comment>
<gene>
    <name evidence="13" type="ORF">DYBT9623_04684</name>
</gene>
<dbReference type="Pfam" id="PF05569">
    <property type="entry name" value="Peptidase_M56"/>
    <property type="match status" value="1"/>
</dbReference>
<keyword evidence="10" id="KW-1134">Transmembrane beta strand</keyword>
<dbReference type="Pfam" id="PF07715">
    <property type="entry name" value="Plug"/>
    <property type="match status" value="1"/>
</dbReference>
<dbReference type="PROSITE" id="PS52016">
    <property type="entry name" value="TONB_DEPENDENT_REC_3"/>
    <property type="match status" value="1"/>
</dbReference>
<evidence type="ECO:0000256" key="10">
    <source>
        <dbReference type="PROSITE-ProRule" id="PRU01360"/>
    </source>
</evidence>
<evidence type="ECO:0000256" key="5">
    <source>
        <dbReference type="ARBA" id="ARBA00022519"/>
    </source>
</evidence>
<evidence type="ECO:0000256" key="4">
    <source>
        <dbReference type="ARBA" id="ARBA00022475"/>
    </source>
</evidence>
<protein>
    <recommendedName>
        <fullName evidence="12">TonB C-terminal domain-containing protein</fullName>
    </recommendedName>
</protein>
<name>A0ABM8UWP6_9BACT</name>
<evidence type="ECO:0000256" key="8">
    <source>
        <dbReference type="ARBA" id="ARBA00022989"/>
    </source>
</evidence>
<feature type="domain" description="TonB C-terminal" evidence="12">
    <location>
        <begin position="313"/>
        <end position="409"/>
    </location>
</feature>